<comment type="caution">
    <text evidence="2">The sequence shown here is derived from an EMBL/GenBank/DDBJ whole genome shotgun (WGS) entry which is preliminary data.</text>
</comment>
<evidence type="ECO:0000313" key="3">
    <source>
        <dbReference type="Proteomes" id="UP000299102"/>
    </source>
</evidence>
<sequence>MKRQTIWALIIWSLCDNPQKRHKKEIGEQQEPGKEMGWDKTTTVHKVRNLTQRSSKVRKVPRRCNTVSSRCGTLAEVIVLKTLFVPSEFRQAISSSSRRSRIQSPSFLSPFPKESPIRF</sequence>
<evidence type="ECO:0000313" key="2">
    <source>
        <dbReference type="EMBL" id="GBP01962.1"/>
    </source>
</evidence>
<feature type="region of interest" description="Disordered" evidence="1">
    <location>
        <begin position="91"/>
        <end position="119"/>
    </location>
</feature>
<gene>
    <name evidence="2" type="ORF">EVAR_72931_1</name>
</gene>
<proteinExistence type="predicted"/>
<dbReference type="EMBL" id="BGZK01007035">
    <property type="protein sequence ID" value="GBP01962.1"/>
    <property type="molecule type" value="Genomic_DNA"/>
</dbReference>
<keyword evidence="3" id="KW-1185">Reference proteome</keyword>
<feature type="compositionally biased region" description="Basic and acidic residues" evidence="1">
    <location>
        <begin position="25"/>
        <end position="38"/>
    </location>
</feature>
<name>A0A4C1SIG9_EUMVA</name>
<accession>A0A4C1SIG9</accession>
<evidence type="ECO:0000256" key="1">
    <source>
        <dbReference type="SAM" id="MobiDB-lite"/>
    </source>
</evidence>
<feature type="region of interest" description="Disordered" evidence="1">
    <location>
        <begin position="21"/>
        <end position="55"/>
    </location>
</feature>
<organism evidence="2 3">
    <name type="scientific">Eumeta variegata</name>
    <name type="common">Bagworm moth</name>
    <name type="synonym">Eumeta japonica</name>
    <dbReference type="NCBI Taxonomy" id="151549"/>
    <lineage>
        <taxon>Eukaryota</taxon>
        <taxon>Metazoa</taxon>
        <taxon>Ecdysozoa</taxon>
        <taxon>Arthropoda</taxon>
        <taxon>Hexapoda</taxon>
        <taxon>Insecta</taxon>
        <taxon>Pterygota</taxon>
        <taxon>Neoptera</taxon>
        <taxon>Endopterygota</taxon>
        <taxon>Lepidoptera</taxon>
        <taxon>Glossata</taxon>
        <taxon>Ditrysia</taxon>
        <taxon>Tineoidea</taxon>
        <taxon>Psychidae</taxon>
        <taxon>Oiketicinae</taxon>
        <taxon>Eumeta</taxon>
    </lineage>
</organism>
<reference evidence="2 3" key="1">
    <citation type="journal article" date="2019" name="Commun. Biol.">
        <title>The bagworm genome reveals a unique fibroin gene that provides high tensile strength.</title>
        <authorList>
            <person name="Kono N."/>
            <person name="Nakamura H."/>
            <person name="Ohtoshi R."/>
            <person name="Tomita M."/>
            <person name="Numata K."/>
            <person name="Arakawa K."/>
        </authorList>
    </citation>
    <scope>NUCLEOTIDE SEQUENCE [LARGE SCALE GENOMIC DNA]</scope>
</reference>
<dbReference type="Proteomes" id="UP000299102">
    <property type="component" value="Unassembled WGS sequence"/>
</dbReference>
<protein>
    <submittedName>
        <fullName evidence="2">Uncharacterized protein</fullName>
    </submittedName>
</protein>
<feature type="compositionally biased region" description="Low complexity" evidence="1">
    <location>
        <begin position="91"/>
        <end position="106"/>
    </location>
</feature>
<dbReference type="AlphaFoldDB" id="A0A4C1SIG9"/>